<protein>
    <submittedName>
        <fullName evidence="1">YukJ family protein</fullName>
    </submittedName>
</protein>
<evidence type="ECO:0000313" key="2">
    <source>
        <dbReference type="Proteomes" id="UP001291930"/>
    </source>
</evidence>
<dbReference type="Proteomes" id="UP001291930">
    <property type="component" value="Unassembled WGS sequence"/>
</dbReference>
<organism evidence="1 2">
    <name type="scientific">Bacillus bingmayongensis</name>
    <dbReference type="NCBI Taxonomy" id="1150157"/>
    <lineage>
        <taxon>Bacteria</taxon>
        <taxon>Bacillati</taxon>
        <taxon>Bacillota</taxon>
        <taxon>Bacilli</taxon>
        <taxon>Bacillales</taxon>
        <taxon>Bacillaceae</taxon>
        <taxon>Bacillus</taxon>
    </lineage>
</organism>
<gene>
    <name evidence="1" type="ORF">U2I54_20820</name>
</gene>
<reference evidence="2" key="1">
    <citation type="submission" date="2023-11" db="EMBL/GenBank/DDBJ databases">
        <title>Genome Sequence of Bacillus pseudomycoides stain BUPM19.</title>
        <authorList>
            <person name="Farhat A."/>
        </authorList>
    </citation>
    <scope>NUCLEOTIDE SEQUENCE [LARGE SCALE GENOMIC DNA]</scope>
    <source>
        <strain evidence="2">BUPM19</strain>
    </source>
</reference>
<dbReference type="RefSeq" id="WP_374218906.1">
    <property type="nucleotide sequence ID" value="NZ_JAXOVW010000063.1"/>
</dbReference>
<proteinExistence type="predicted"/>
<sequence length="223" mass="25931">MPIENYGVFKGNVKNWDEERDNDTPHFQIHMIGEFTRYYRIAVNVMSSDDESVLLYKVDEQYDASAITQLHKMEKGFTPIIYCNRQEIALDYIRGNLFDPRTMKPLPHNVSGPDNDLNELLIKYIEKAKEESAIVYVYGSKWGPEKGQDDKFRFSPKRGIHNVHMNQGNDENGRWGDDNGIWHDGGILIQFTNNWVAIFLAFQSQSWCTNDLGHPIRECTHEN</sequence>
<dbReference type="Pfam" id="PF10042">
    <property type="entry name" value="DUF2278"/>
    <property type="match status" value="1"/>
</dbReference>
<evidence type="ECO:0000313" key="1">
    <source>
        <dbReference type="EMBL" id="MDZ5609438.1"/>
    </source>
</evidence>
<comment type="caution">
    <text evidence="1">The sequence shown here is derived from an EMBL/GenBank/DDBJ whole genome shotgun (WGS) entry which is preliminary data.</text>
</comment>
<keyword evidence="2" id="KW-1185">Reference proteome</keyword>
<name>A0ABU5K1A6_9BACI</name>
<dbReference type="InterPro" id="IPR019268">
    <property type="entry name" value="DUF2278"/>
</dbReference>
<dbReference type="EMBL" id="JAXOVW010000063">
    <property type="protein sequence ID" value="MDZ5609438.1"/>
    <property type="molecule type" value="Genomic_DNA"/>
</dbReference>
<accession>A0ABU5K1A6</accession>